<reference evidence="1" key="1">
    <citation type="submission" date="2020-04" db="EMBL/GenBank/DDBJ databases">
        <authorList>
            <person name="Chiriac C."/>
            <person name="Salcher M."/>
            <person name="Ghai R."/>
            <person name="Kavagutti S V."/>
        </authorList>
    </citation>
    <scope>NUCLEOTIDE SEQUENCE</scope>
</reference>
<gene>
    <name evidence="1" type="ORF">UFOVP447_96</name>
</gene>
<proteinExistence type="predicted"/>
<accession>A0A6J5MDU1</accession>
<sequence>MAGVFDEILTSGVRSGQVPSRTSNAREWYRTRAQEYGREGPRINEKRFVNGDQGRLRIQPKPGSMYMYLYDPKTKDTLPYYDRFPLVFPFHVQSDRFWGINLHYLPLPYRAQLMDSLYDVTNNNRYDESTKLRINYQILNSASKFRYFKPCVKQYLFNQMQSKFVYVYPSEWDIALFLPLERFAKASKTQVWAETRKLVSENK</sequence>
<dbReference type="EMBL" id="LR796423">
    <property type="protein sequence ID" value="CAB4143210.1"/>
    <property type="molecule type" value="Genomic_DNA"/>
</dbReference>
<organism evidence="1">
    <name type="scientific">uncultured Caudovirales phage</name>
    <dbReference type="NCBI Taxonomy" id="2100421"/>
    <lineage>
        <taxon>Viruses</taxon>
        <taxon>Duplodnaviria</taxon>
        <taxon>Heunggongvirae</taxon>
        <taxon>Uroviricota</taxon>
        <taxon>Caudoviricetes</taxon>
        <taxon>Peduoviridae</taxon>
        <taxon>Maltschvirus</taxon>
        <taxon>Maltschvirus maltsch</taxon>
    </lineage>
</organism>
<protein>
    <submittedName>
        <fullName evidence="1">DNA end protector protein</fullName>
    </submittedName>
</protein>
<name>A0A6J5MDU1_9CAUD</name>
<evidence type="ECO:0000313" key="1">
    <source>
        <dbReference type="EMBL" id="CAB4143210.1"/>
    </source>
</evidence>